<feature type="transmembrane region" description="Helical" evidence="1">
    <location>
        <begin position="43"/>
        <end position="62"/>
    </location>
</feature>
<evidence type="ECO:0000313" key="2">
    <source>
        <dbReference type="EMBL" id="KAJ7362545.1"/>
    </source>
</evidence>
<evidence type="ECO:0000256" key="1">
    <source>
        <dbReference type="SAM" id="Phobius"/>
    </source>
</evidence>
<keyword evidence="1" id="KW-0472">Membrane</keyword>
<sequence length="309" mass="33986">MSGLNADIVAELYGNLKYVLCTASVVTSATSTRTGIDSPDEQAALFFNAICLLLFVWAVLFLQKTKTWTSHMFLDLSVILVLFSLAQVALDVASPVIFLRLTQTVPDGSPEQAVLYHTYLRLFLTRAALTTVNNAIADCLFLSRCAAIWRSCPYYRVVIAVPAVLVPAPLAMGFWAIFGLTTNTPIPFSFALGTNFLLLALTAGRSWNKSRQVKIVLGIEAGHRYDRILEILSESSLLYVIVFLVYLIMSAAHPFSPITGMAWGALGQVVNIVPMMIMVRVGMIKSSDERRTNSHVFYGGNAVRDDSDF</sequence>
<feature type="transmembrane region" description="Helical" evidence="1">
    <location>
        <begin position="237"/>
        <end position="255"/>
    </location>
</feature>
<name>A0AAD7ALT9_9AGAR</name>
<organism evidence="2 3">
    <name type="scientific">Mycena albidolilacea</name>
    <dbReference type="NCBI Taxonomy" id="1033008"/>
    <lineage>
        <taxon>Eukaryota</taxon>
        <taxon>Fungi</taxon>
        <taxon>Dikarya</taxon>
        <taxon>Basidiomycota</taxon>
        <taxon>Agaricomycotina</taxon>
        <taxon>Agaricomycetes</taxon>
        <taxon>Agaricomycetidae</taxon>
        <taxon>Agaricales</taxon>
        <taxon>Marasmiineae</taxon>
        <taxon>Mycenaceae</taxon>
        <taxon>Mycena</taxon>
    </lineage>
</organism>
<feature type="transmembrane region" description="Helical" evidence="1">
    <location>
        <begin position="154"/>
        <end position="178"/>
    </location>
</feature>
<feature type="transmembrane region" description="Helical" evidence="1">
    <location>
        <begin position="74"/>
        <end position="99"/>
    </location>
</feature>
<feature type="transmembrane region" description="Helical" evidence="1">
    <location>
        <begin position="184"/>
        <end position="204"/>
    </location>
</feature>
<dbReference type="Proteomes" id="UP001218218">
    <property type="component" value="Unassembled WGS sequence"/>
</dbReference>
<evidence type="ECO:0000313" key="3">
    <source>
        <dbReference type="Proteomes" id="UP001218218"/>
    </source>
</evidence>
<dbReference type="EMBL" id="JARIHO010000004">
    <property type="protein sequence ID" value="KAJ7362545.1"/>
    <property type="molecule type" value="Genomic_DNA"/>
</dbReference>
<comment type="caution">
    <text evidence="2">The sequence shown here is derived from an EMBL/GenBank/DDBJ whole genome shotgun (WGS) entry which is preliminary data.</text>
</comment>
<protein>
    <submittedName>
        <fullName evidence="2">Uncharacterized protein</fullName>
    </submittedName>
</protein>
<keyword evidence="1" id="KW-1133">Transmembrane helix</keyword>
<keyword evidence="3" id="KW-1185">Reference proteome</keyword>
<reference evidence="2" key="1">
    <citation type="submission" date="2023-03" db="EMBL/GenBank/DDBJ databases">
        <title>Massive genome expansion in bonnet fungi (Mycena s.s.) driven by repeated elements and novel gene families across ecological guilds.</title>
        <authorList>
            <consortium name="Lawrence Berkeley National Laboratory"/>
            <person name="Harder C.B."/>
            <person name="Miyauchi S."/>
            <person name="Viragh M."/>
            <person name="Kuo A."/>
            <person name="Thoen E."/>
            <person name="Andreopoulos B."/>
            <person name="Lu D."/>
            <person name="Skrede I."/>
            <person name="Drula E."/>
            <person name="Henrissat B."/>
            <person name="Morin E."/>
            <person name="Kohler A."/>
            <person name="Barry K."/>
            <person name="LaButti K."/>
            <person name="Morin E."/>
            <person name="Salamov A."/>
            <person name="Lipzen A."/>
            <person name="Mereny Z."/>
            <person name="Hegedus B."/>
            <person name="Baldrian P."/>
            <person name="Stursova M."/>
            <person name="Weitz H."/>
            <person name="Taylor A."/>
            <person name="Grigoriev I.V."/>
            <person name="Nagy L.G."/>
            <person name="Martin F."/>
            <person name="Kauserud H."/>
        </authorList>
    </citation>
    <scope>NUCLEOTIDE SEQUENCE</scope>
    <source>
        <strain evidence="2">CBHHK002</strain>
    </source>
</reference>
<feature type="transmembrane region" description="Helical" evidence="1">
    <location>
        <begin position="261"/>
        <end position="281"/>
    </location>
</feature>
<dbReference type="AlphaFoldDB" id="A0AAD7ALT9"/>
<proteinExistence type="predicted"/>
<accession>A0AAD7ALT9</accession>
<gene>
    <name evidence="2" type="ORF">DFH08DRAFT_950808</name>
</gene>
<keyword evidence="1" id="KW-0812">Transmembrane</keyword>